<feature type="domain" description="Cell wall-active antibiotics response LiaF-like C-terminal" evidence="2">
    <location>
        <begin position="130"/>
        <end position="230"/>
    </location>
</feature>
<reference evidence="3 4" key="1">
    <citation type="submission" date="2021-07" db="EMBL/GenBank/DDBJ databases">
        <title>Paenibacillus radiodurans sp. nov., isolated from the southeastern edge of Tengger Desert.</title>
        <authorList>
            <person name="Zhang G."/>
        </authorList>
    </citation>
    <scope>NUCLEOTIDE SEQUENCE [LARGE SCALE GENOMIC DNA]</scope>
    <source>
        <strain evidence="3 4">CCM 7311</strain>
    </source>
</reference>
<protein>
    <recommendedName>
        <fullName evidence="2">Cell wall-active antibiotics response LiaF-like C-terminal domain-containing protein</fullName>
    </recommendedName>
</protein>
<organism evidence="3 4">
    <name type="scientific">Paenibacillus sepulcri</name>
    <dbReference type="NCBI Taxonomy" id="359917"/>
    <lineage>
        <taxon>Bacteria</taxon>
        <taxon>Bacillati</taxon>
        <taxon>Bacillota</taxon>
        <taxon>Bacilli</taxon>
        <taxon>Bacillales</taxon>
        <taxon>Paenibacillaceae</taxon>
        <taxon>Paenibacillus</taxon>
    </lineage>
</organism>
<evidence type="ECO:0000313" key="4">
    <source>
        <dbReference type="Proteomes" id="UP001519887"/>
    </source>
</evidence>
<feature type="transmembrane region" description="Helical" evidence="1">
    <location>
        <begin position="53"/>
        <end position="70"/>
    </location>
</feature>
<dbReference type="Proteomes" id="UP001519887">
    <property type="component" value="Unassembled WGS sequence"/>
</dbReference>
<gene>
    <name evidence="3" type="ORF">K0U00_23350</name>
</gene>
<dbReference type="RefSeq" id="WP_210040459.1">
    <property type="nucleotide sequence ID" value="NZ_JBHLVU010000021.1"/>
</dbReference>
<feature type="transmembrane region" description="Helical" evidence="1">
    <location>
        <begin position="76"/>
        <end position="93"/>
    </location>
</feature>
<sequence length="233" mass="25882">MLKRLLIHPFIGYIAVCAGIYWIIAGTGYGYYDPLIWFSLGSLLSTFRSRIRWAAIIPWTITLILLSQGLDLDLPGVLAGAALIYAGYILLLNKRSFLQNKPEAGNRNRGAASRVPLRERFGDVYIRPVALTDLSVPRGIGDVHIDLSQAIAAEGEQVITVDRLLGNVTVYLPYDLAVHVDITVYYGSLDVLGRNREGLNPRFRMETANYPQAGRKINLVMSSIIGDMAVRYL</sequence>
<dbReference type="InterPro" id="IPR047793">
    <property type="entry name" value="LiaF_C"/>
</dbReference>
<evidence type="ECO:0000256" key="1">
    <source>
        <dbReference type="SAM" id="Phobius"/>
    </source>
</evidence>
<keyword evidence="1" id="KW-0472">Membrane</keyword>
<keyword evidence="4" id="KW-1185">Reference proteome</keyword>
<comment type="caution">
    <text evidence="3">The sequence shown here is derived from an EMBL/GenBank/DDBJ whole genome shotgun (WGS) entry which is preliminary data.</text>
</comment>
<dbReference type="EMBL" id="JAHZIK010000716">
    <property type="protein sequence ID" value="MBW7456975.1"/>
    <property type="molecule type" value="Genomic_DNA"/>
</dbReference>
<evidence type="ECO:0000313" key="3">
    <source>
        <dbReference type="EMBL" id="MBW7456975.1"/>
    </source>
</evidence>
<evidence type="ECO:0000259" key="2">
    <source>
        <dbReference type="Pfam" id="PF09922"/>
    </source>
</evidence>
<keyword evidence="1" id="KW-1133">Transmembrane helix</keyword>
<dbReference type="InterPro" id="IPR016975">
    <property type="entry name" value="Cell_wall_LiaF"/>
</dbReference>
<dbReference type="NCBIfam" id="NF040535">
    <property type="entry name" value="LiaF_C_term"/>
    <property type="match status" value="1"/>
</dbReference>
<dbReference type="Pfam" id="PF09922">
    <property type="entry name" value="LiaF-like_C"/>
    <property type="match status" value="1"/>
</dbReference>
<accession>A0ABS7C7S4</accession>
<dbReference type="InterPro" id="IPR024425">
    <property type="entry name" value="LiaF-like_C"/>
</dbReference>
<feature type="transmembrane region" description="Helical" evidence="1">
    <location>
        <begin position="6"/>
        <end position="32"/>
    </location>
</feature>
<dbReference type="PIRSF" id="PIRSF031509">
    <property type="entry name" value="Cell_wall_LiaF/YvqF"/>
    <property type="match status" value="1"/>
</dbReference>
<keyword evidence="1" id="KW-0812">Transmembrane</keyword>
<name>A0ABS7C7S4_9BACL</name>
<proteinExistence type="predicted"/>